<dbReference type="InterPro" id="IPR011006">
    <property type="entry name" value="CheY-like_superfamily"/>
</dbReference>
<reference evidence="7" key="1">
    <citation type="submission" date="2006-10" db="EMBL/GenBank/DDBJ databases">
        <title>Complete sequence of Solibacter usitatus Ellin6076.</title>
        <authorList>
            <consortium name="US DOE Joint Genome Institute"/>
            <person name="Copeland A."/>
            <person name="Lucas S."/>
            <person name="Lapidus A."/>
            <person name="Barry K."/>
            <person name="Detter J.C."/>
            <person name="Glavina del Rio T."/>
            <person name="Hammon N."/>
            <person name="Israni S."/>
            <person name="Dalin E."/>
            <person name="Tice H."/>
            <person name="Pitluck S."/>
            <person name="Thompson L.S."/>
            <person name="Brettin T."/>
            <person name="Bruce D."/>
            <person name="Han C."/>
            <person name="Tapia R."/>
            <person name="Gilna P."/>
            <person name="Schmutz J."/>
            <person name="Larimer F."/>
            <person name="Land M."/>
            <person name="Hauser L."/>
            <person name="Kyrpides N."/>
            <person name="Mikhailova N."/>
            <person name="Janssen P.H."/>
            <person name="Kuske C.R."/>
            <person name="Richardson P."/>
        </authorList>
    </citation>
    <scope>NUCLEOTIDE SEQUENCE</scope>
    <source>
        <strain evidence="7">Ellin6076</strain>
    </source>
</reference>
<dbReference type="eggNOG" id="COG2197">
    <property type="taxonomic scope" value="Bacteria"/>
</dbReference>
<evidence type="ECO:0000256" key="1">
    <source>
        <dbReference type="ARBA" id="ARBA00022553"/>
    </source>
</evidence>
<evidence type="ECO:0000256" key="3">
    <source>
        <dbReference type="PROSITE-ProRule" id="PRU00169"/>
    </source>
</evidence>
<dbReference type="SMART" id="SM00421">
    <property type="entry name" value="HTH_LUXR"/>
    <property type="match status" value="1"/>
</dbReference>
<name>Q027R2_SOLUE</name>
<dbReference type="EMBL" id="CP000473">
    <property type="protein sequence ID" value="ABJ82745.1"/>
    <property type="molecule type" value="Genomic_DNA"/>
</dbReference>
<dbReference type="PRINTS" id="PR00038">
    <property type="entry name" value="HTHLUXR"/>
</dbReference>
<dbReference type="InParanoid" id="Q027R2"/>
<evidence type="ECO:0000259" key="6">
    <source>
        <dbReference type="PROSITE" id="PS50110"/>
    </source>
</evidence>
<dbReference type="InterPro" id="IPR016032">
    <property type="entry name" value="Sig_transdc_resp-reg_C-effctor"/>
</dbReference>
<accession>Q027R2</accession>
<dbReference type="SMART" id="SM00448">
    <property type="entry name" value="REC"/>
    <property type="match status" value="1"/>
</dbReference>
<sequence>MSENSTGINGPSSGVGTSSKPKIRIVVADDHPIFRDGLCRLLALEEDFEVVAQAQDGRQVLDVLQQHEPDILLLDLKMPGLDGLATLQRLQIAKNKTRVIVLTASDDKNEFVQAMKLGTSGIVLKQTATELLIKSIRKVHAGEIWLDSHTTAAVIRQFVANDETPAMAAPSQAPPTRERERSPLSQREREIVALVAQGFKNKEMAEKMFISEQTVKNHLHNIFDKLGVSDRLELALYAIHNNLHTGR</sequence>
<evidence type="ECO:0000256" key="2">
    <source>
        <dbReference type="ARBA" id="ARBA00023125"/>
    </source>
</evidence>
<evidence type="ECO:0000313" key="7">
    <source>
        <dbReference type="EMBL" id="ABJ82745.1"/>
    </source>
</evidence>
<dbReference type="PROSITE" id="PS50110">
    <property type="entry name" value="RESPONSE_REGULATORY"/>
    <property type="match status" value="1"/>
</dbReference>
<dbReference type="Pfam" id="PF00196">
    <property type="entry name" value="GerE"/>
    <property type="match status" value="1"/>
</dbReference>
<dbReference type="PROSITE" id="PS50043">
    <property type="entry name" value="HTH_LUXR_2"/>
    <property type="match status" value="1"/>
</dbReference>
<dbReference type="CDD" id="cd06170">
    <property type="entry name" value="LuxR_C_like"/>
    <property type="match status" value="1"/>
</dbReference>
<dbReference type="GO" id="GO:0003677">
    <property type="term" value="F:DNA binding"/>
    <property type="evidence" value="ECO:0007669"/>
    <property type="project" value="UniProtKB-KW"/>
</dbReference>
<dbReference type="HOGENOM" id="CLU_000445_90_10_0"/>
<dbReference type="GO" id="GO:0000160">
    <property type="term" value="P:phosphorelay signal transduction system"/>
    <property type="evidence" value="ECO:0007669"/>
    <property type="project" value="InterPro"/>
</dbReference>
<feature type="domain" description="HTH luxR-type" evidence="5">
    <location>
        <begin position="177"/>
        <end position="242"/>
    </location>
</feature>
<dbReference type="STRING" id="234267.Acid_1755"/>
<dbReference type="SUPFAM" id="SSF52172">
    <property type="entry name" value="CheY-like"/>
    <property type="match status" value="1"/>
</dbReference>
<evidence type="ECO:0000256" key="4">
    <source>
        <dbReference type="SAM" id="MobiDB-lite"/>
    </source>
</evidence>
<dbReference type="SUPFAM" id="SSF46894">
    <property type="entry name" value="C-terminal effector domain of the bipartite response regulators"/>
    <property type="match status" value="1"/>
</dbReference>
<dbReference type="PANTHER" id="PTHR43214">
    <property type="entry name" value="TWO-COMPONENT RESPONSE REGULATOR"/>
    <property type="match status" value="1"/>
</dbReference>
<keyword evidence="1 3" id="KW-0597">Phosphoprotein</keyword>
<evidence type="ECO:0000259" key="5">
    <source>
        <dbReference type="PROSITE" id="PS50043"/>
    </source>
</evidence>
<feature type="compositionally biased region" description="Basic and acidic residues" evidence="4">
    <location>
        <begin position="176"/>
        <end position="187"/>
    </location>
</feature>
<dbReference type="CDD" id="cd17535">
    <property type="entry name" value="REC_NarL-like"/>
    <property type="match status" value="1"/>
</dbReference>
<dbReference type="Pfam" id="PF00072">
    <property type="entry name" value="Response_reg"/>
    <property type="match status" value="1"/>
</dbReference>
<dbReference type="InterPro" id="IPR039420">
    <property type="entry name" value="WalR-like"/>
</dbReference>
<dbReference type="InterPro" id="IPR058245">
    <property type="entry name" value="NreC/VraR/RcsB-like_REC"/>
</dbReference>
<gene>
    <name evidence="7" type="ordered locus">Acid_1755</name>
</gene>
<keyword evidence="2" id="KW-0238">DNA-binding</keyword>
<dbReference type="KEGG" id="sus:Acid_1755"/>
<dbReference type="Gene3D" id="3.40.50.2300">
    <property type="match status" value="1"/>
</dbReference>
<protein>
    <submittedName>
        <fullName evidence="7">Two component transcriptional regulator, LuxR family</fullName>
    </submittedName>
</protein>
<feature type="region of interest" description="Disordered" evidence="4">
    <location>
        <begin position="165"/>
        <end position="187"/>
    </location>
</feature>
<dbReference type="GO" id="GO:0006355">
    <property type="term" value="P:regulation of DNA-templated transcription"/>
    <property type="evidence" value="ECO:0007669"/>
    <property type="project" value="InterPro"/>
</dbReference>
<feature type="modified residue" description="4-aspartylphosphate" evidence="3">
    <location>
        <position position="75"/>
    </location>
</feature>
<dbReference type="OrthoDB" id="118459at2"/>
<dbReference type="InterPro" id="IPR001789">
    <property type="entry name" value="Sig_transdc_resp-reg_receiver"/>
</dbReference>
<organism evidence="7">
    <name type="scientific">Solibacter usitatus (strain Ellin6076)</name>
    <dbReference type="NCBI Taxonomy" id="234267"/>
    <lineage>
        <taxon>Bacteria</taxon>
        <taxon>Pseudomonadati</taxon>
        <taxon>Acidobacteriota</taxon>
        <taxon>Terriglobia</taxon>
        <taxon>Bryobacterales</taxon>
        <taxon>Solibacteraceae</taxon>
        <taxon>Candidatus Solibacter</taxon>
    </lineage>
</organism>
<feature type="domain" description="Response regulatory" evidence="6">
    <location>
        <begin position="24"/>
        <end position="140"/>
    </location>
</feature>
<dbReference type="InterPro" id="IPR000792">
    <property type="entry name" value="Tscrpt_reg_LuxR_C"/>
</dbReference>
<dbReference type="AlphaFoldDB" id="Q027R2"/>
<proteinExistence type="predicted"/>